<evidence type="ECO:0000256" key="5">
    <source>
        <dbReference type="ARBA" id="ARBA00023049"/>
    </source>
</evidence>
<evidence type="ECO:0000313" key="7">
    <source>
        <dbReference type="EMBL" id="MBD1389554.1"/>
    </source>
</evidence>
<dbReference type="GO" id="GO:0008237">
    <property type="term" value="F:metallopeptidase activity"/>
    <property type="evidence" value="ECO:0007669"/>
    <property type="project" value="UniProtKB-KW"/>
</dbReference>
<dbReference type="PROSITE" id="PS50249">
    <property type="entry name" value="MPN"/>
    <property type="match status" value="1"/>
</dbReference>
<dbReference type="Pfam" id="PF04002">
    <property type="entry name" value="RadC"/>
    <property type="match status" value="1"/>
</dbReference>
<proteinExistence type="predicted"/>
<name>A0A8J6QRV8_9GAMM</name>
<dbReference type="InterPro" id="IPR020891">
    <property type="entry name" value="UPF0758_CS"/>
</dbReference>
<dbReference type="Proteomes" id="UP000638014">
    <property type="component" value="Unassembled WGS sequence"/>
</dbReference>
<sequence length="160" mass="17391">MFVEESAGQYSISGTVSADEVLKLANQLVKERLAKGQEIDSSVAAIAYLQKRMAEASREVFSVLFLDSQHRIISLEDMFFGTIAEASVYPREIVAKAIELNAGGVILTHNHPSGVPEPSRADLRITERIKEALALIEIKVLDHVIVGSEGAVSFANRGLI</sequence>
<dbReference type="InterPro" id="IPR025657">
    <property type="entry name" value="RadC_JAB"/>
</dbReference>
<evidence type="ECO:0000256" key="1">
    <source>
        <dbReference type="ARBA" id="ARBA00022670"/>
    </source>
</evidence>
<dbReference type="CDD" id="cd08071">
    <property type="entry name" value="MPN_DUF2466"/>
    <property type="match status" value="1"/>
</dbReference>
<gene>
    <name evidence="7" type="primary">radC</name>
    <name evidence="7" type="ORF">IC617_08945</name>
</gene>
<keyword evidence="1" id="KW-0645">Protease</keyword>
<comment type="caution">
    <text evidence="7">The sequence shown here is derived from an EMBL/GenBank/DDBJ whole genome shotgun (WGS) entry which is preliminary data.</text>
</comment>
<evidence type="ECO:0000256" key="4">
    <source>
        <dbReference type="ARBA" id="ARBA00022833"/>
    </source>
</evidence>
<dbReference type="Gene3D" id="3.40.140.10">
    <property type="entry name" value="Cytidine Deaminase, domain 2"/>
    <property type="match status" value="1"/>
</dbReference>
<reference evidence="7" key="1">
    <citation type="submission" date="2020-09" db="EMBL/GenBank/DDBJ databases">
        <title>A novel bacterium of genus Neiella, isolated from South China Sea.</title>
        <authorList>
            <person name="Huang H."/>
            <person name="Mo K."/>
            <person name="Hu Y."/>
        </authorList>
    </citation>
    <scope>NUCLEOTIDE SEQUENCE</scope>
    <source>
        <strain evidence="7">HB171785</strain>
    </source>
</reference>
<evidence type="ECO:0000259" key="6">
    <source>
        <dbReference type="PROSITE" id="PS50249"/>
    </source>
</evidence>
<dbReference type="PANTHER" id="PTHR30471">
    <property type="entry name" value="DNA REPAIR PROTEIN RADC"/>
    <property type="match status" value="1"/>
</dbReference>
<dbReference type="PANTHER" id="PTHR30471:SF3">
    <property type="entry name" value="UPF0758 PROTEIN YEES-RELATED"/>
    <property type="match status" value="1"/>
</dbReference>
<keyword evidence="2" id="KW-0479">Metal-binding</keyword>
<dbReference type="RefSeq" id="WP_191144661.1">
    <property type="nucleotide sequence ID" value="NZ_JACXAF010000009.1"/>
</dbReference>
<dbReference type="AlphaFoldDB" id="A0A8J6QRV8"/>
<dbReference type="NCBIfam" id="TIGR00608">
    <property type="entry name" value="radc"/>
    <property type="match status" value="1"/>
</dbReference>
<accession>A0A8J6QRV8</accession>
<keyword evidence="5" id="KW-0482">Metalloprotease</keyword>
<keyword evidence="4" id="KW-0862">Zinc</keyword>
<dbReference type="EMBL" id="JACXAF010000009">
    <property type="protein sequence ID" value="MBD1389554.1"/>
    <property type="molecule type" value="Genomic_DNA"/>
</dbReference>
<dbReference type="GO" id="GO:0006508">
    <property type="term" value="P:proteolysis"/>
    <property type="evidence" value="ECO:0007669"/>
    <property type="project" value="UniProtKB-KW"/>
</dbReference>
<feature type="domain" description="MPN" evidence="6">
    <location>
        <begin position="38"/>
        <end position="160"/>
    </location>
</feature>
<dbReference type="PROSITE" id="PS01302">
    <property type="entry name" value="UPF0758"/>
    <property type="match status" value="1"/>
</dbReference>
<protein>
    <submittedName>
        <fullName evidence="7">DNA repair protein RadC</fullName>
    </submittedName>
</protein>
<dbReference type="InterPro" id="IPR037518">
    <property type="entry name" value="MPN"/>
</dbReference>
<keyword evidence="8" id="KW-1185">Reference proteome</keyword>
<evidence type="ECO:0000313" key="8">
    <source>
        <dbReference type="Proteomes" id="UP000638014"/>
    </source>
</evidence>
<dbReference type="InterPro" id="IPR001405">
    <property type="entry name" value="UPF0758"/>
</dbReference>
<dbReference type="GO" id="GO:0046872">
    <property type="term" value="F:metal ion binding"/>
    <property type="evidence" value="ECO:0007669"/>
    <property type="project" value="UniProtKB-KW"/>
</dbReference>
<evidence type="ECO:0000256" key="3">
    <source>
        <dbReference type="ARBA" id="ARBA00022801"/>
    </source>
</evidence>
<evidence type="ECO:0000256" key="2">
    <source>
        <dbReference type="ARBA" id="ARBA00022723"/>
    </source>
</evidence>
<keyword evidence="3" id="KW-0378">Hydrolase</keyword>
<organism evidence="7 8">
    <name type="scientific">Neiella litorisoli</name>
    <dbReference type="NCBI Taxonomy" id="2771431"/>
    <lineage>
        <taxon>Bacteria</taxon>
        <taxon>Pseudomonadati</taxon>
        <taxon>Pseudomonadota</taxon>
        <taxon>Gammaproteobacteria</taxon>
        <taxon>Alteromonadales</taxon>
        <taxon>Echinimonadaceae</taxon>
        <taxon>Neiella</taxon>
    </lineage>
</organism>